<comment type="caution">
    <text evidence="1">The sequence shown here is derived from an EMBL/GenBank/DDBJ whole genome shotgun (WGS) entry which is preliminary data.</text>
</comment>
<protein>
    <submittedName>
        <fullName evidence="1">Uncharacterized protein</fullName>
    </submittedName>
</protein>
<evidence type="ECO:0000313" key="1">
    <source>
        <dbReference type="EMBL" id="KKM24772.1"/>
    </source>
</evidence>
<organism evidence="1">
    <name type="scientific">marine sediment metagenome</name>
    <dbReference type="NCBI Taxonomy" id="412755"/>
    <lineage>
        <taxon>unclassified sequences</taxon>
        <taxon>metagenomes</taxon>
        <taxon>ecological metagenomes</taxon>
    </lineage>
</organism>
<name>A0A0F9IBC6_9ZZZZ</name>
<reference evidence="1" key="1">
    <citation type="journal article" date="2015" name="Nature">
        <title>Complex archaea that bridge the gap between prokaryotes and eukaryotes.</title>
        <authorList>
            <person name="Spang A."/>
            <person name="Saw J.H."/>
            <person name="Jorgensen S.L."/>
            <person name="Zaremba-Niedzwiedzka K."/>
            <person name="Martijn J."/>
            <person name="Lind A.E."/>
            <person name="van Eijk R."/>
            <person name="Schleper C."/>
            <person name="Guy L."/>
            <person name="Ettema T.J."/>
        </authorList>
    </citation>
    <scope>NUCLEOTIDE SEQUENCE</scope>
</reference>
<proteinExistence type="predicted"/>
<sequence length="82" mass="9819">MKKLCKKCGRVKNLKKFHKEKLSRDGRQAYCKKCCVGYGISRYNKNKEKVKMAVKVLKYFEEEEPEIYKRVIEKINTERNLA</sequence>
<dbReference type="AlphaFoldDB" id="A0A0F9IBC6"/>
<gene>
    <name evidence="1" type="ORF">LCGC14_1601770</name>
</gene>
<dbReference type="EMBL" id="LAZR01012854">
    <property type="protein sequence ID" value="KKM24772.1"/>
    <property type="molecule type" value="Genomic_DNA"/>
</dbReference>
<accession>A0A0F9IBC6</accession>